<proteinExistence type="predicted"/>
<feature type="domain" description="Acyl-CoA dehydrogenase/oxidase N-terminal" evidence="1">
    <location>
        <begin position="8"/>
        <end position="92"/>
    </location>
</feature>
<evidence type="ECO:0000313" key="2">
    <source>
        <dbReference type="EMBL" id="SVB88533.1"/>
    </source>
</evidence>
<sequence>MDSRPSRRQQELMDLAHKLAVERFAPRAAALDRDGAFPTEDYQDLRKSGLLALCVPEKFGGHGADFETYCLVSEKLAQGNAATALTFNMHCLTMLMMGPLLNGLDLPSAVRNRHEELSARRYLEVVEQGVFYGQPHSEPVESGEQDQLNTGGRRFGTQAQHVDGGYLVNGSKFFVSSSGAADYYSTPALLEGENAWVERTMYLSIPRETPGVEFSG</sequence>
<evidence type="ECO:0000259" key="1">
    <source>
        <dbReference type="Pfam" id="PF02771"/>
    </source>
</evidence>
<dbReference type="InterPro" id="IPR009100">
    <property type="entry name" value="AcylCoA_DH/oxidase_NM_dom_sf"/>
</dbReference>
<dbReference type="SUPFAM" id="SSF56645">
    <property type="entry name" value="Acyl-CoA dehydrogenase NM domain-like"/>
    <property type="match status" value="1"/>
</dbReference>
<dbReference type="InterPro" id="IPR037069">
    <property type="entry name" value="AcylCoA_DH/ox_N_sf"/>
</dbReference>
<dbReference type="GO" id="GO:0003995">
    <property type="term" value="F:acyl-CoA dehydrogenase activity"/>
    <property type="evidence" value="ECO:0007669"/>
    <property type="project" value="TreeGrafter"/>
</dbReference>
<reference evidence="2" key="1">
    <citation type="submission" date="2018-05" db="EMBL/GenBank/DDBJ databases">
        <authorList>
            <person name="Lanie J.A."/>
            <person name="Ng W.-L."/>
            <person name="Kazmierczak K.M."/>
            <person name="Andrzejewski T.M."/>
            <person name="Davidsen T.M."/>
            <person name="Wayne K.J."/>
            <person name="Tettelin H."/>
            <person name="Glass J.I."/>
            <person name="Rusch D."/>
            <person name="Podicherti R."/>
            <person name="Tsui H.-C.T."/>
            <person name="Winkler M.E."/>
        </authorList>
    </citation>
    <scope>NUCLEOTIDE SEQUENCE</scope>
</reference>
<accession>A0A382HPF6</accession>
<gene>
    <name evidence="2" type="ORF">METZ01_LOCUS241387</name>
</gene>
<dbReference type="InterPro" id="IPR046373">
    <property type="entry name" value="Acyl-CoA_Oxase/DH_mid-dom_sf"/>
</dbReference>
<dbReference type="AlphaFoldDB" id="A0A382HPF6"/>
<dbReference type="Gene3D" id="2.40.110.10">
    <property type="entry name" value="Butyryl-CoA Dehydrogenase, subunit A, domain 2"/>
    <property type="match status" value="1"/>
</dbReference>
<dbReference type="Pfam" id="PF02771">
    <property type="entry name" value="Acyl-CoA_dh_N"/>
    <property type="match status" value="1"/>
</dbReference>
<feature type="non-terminal residue" evidence="2">
    <location>
        <position position="216"/>
    </location>
</feature>
<dbReference type="GO" id="GO:0050660">
    <property type="term" value="F:flavin adenine dinucleotide binding"/>
    <property type="evidence" value="ECO:0007669"/>
    <property type="project" value="InterPro"/>
</dbReference>
<dbReference type="PANTHER" id="PTHR43884:SF12">
    <property type="entry name" value="ISOVALERYL-COA DEHYDROGENASE, MITOCHONDRIAL-RELATED"/>
    <property type="match status" value="1"/>
</dbReference>
<feature type="non-terminal residue" evidence="2">
    <location>
        <position position="1"/>
    </location>
</feature>
<dbReference type="PANTHER" id="PTHR43884">
    <property type="entry name" value="ACYL-COA DEHYDROGENASE"/>
    <property type="match status" value="1"/>
</dbReference>
<name>A0A382HPF6_9ZZZZ</name>
<protein>
    <recommendedName>
        <fullName evidence="1">Acyl-CoA dehydrogenase/oxidase N-terminal domain-containing protein</fullName>
    </recommendedName>
</protein>
<dbReference type="EMBL" id="UINC01062175">
    <property type="protein sequence ID" value="SVB88533.1"/>
    <property type="molecule type" value="Genomic_DNA"/>
</dbReference>
<dbReference type="Gene3D" id="1.10.540.10">
    <property type="entry name" value="Acyl-CoA dehydrogenase/oxidase, N-terminal domain"/>
    <property type="match status" value="1"/>
</dbReference>
<dbReference type="InterPro" id="IPR013786">
    <property type="entry name" value="AcylCoA_DH/ox_N"/>
</dbReference>
<organism evidence="2">
    <name type="scientific">marine metagenome</name>
    <dbReference type="NCBI Taxonomy" id="408172"/>
    <lineage>
        <taxon>unclassified sequences</taxon>
        <taxon>metagenomes</taxon>
        <taxon>ecological metagenomes</taxon>
    </lineage>
</organism>